<accession>A0A7J7KNS1</accession>
<dbReference type="AlphaFoldDB" id="A0A7J7KNS1"/>
<dbReference type="Proteomes" id="UP000593567">
    <property type="component" value="Unassembled WGS sequence"/>
</dbReference>
<feature type="compositionally biased region" description="Low complexity" evidence="1">
    <location>
        <begin position="1"/>
        <end position="15"/>
    </location>
</feature>
<organism evidence="2 3">
    <name type="scientific">Bugula neritina</name>
    <name type="common">Brown bryozoan</name>
    <name type="synonym">Sertularia neritina</name>
    <dbReference type="NCBI Taxonomy" id="10212"/>
    <lineage>
        <taxon>Eukaryota</taxon>
        <taxon>Metazoa</taxon>
        <taxon>Spiralia</taxon>
        <taxon>Lophotrochozoa</taxon>
        <taxon>Bryozoa</taxon>
        <taxon>Gymnolaemata</taxon>
        <taxon>Cheilostomatida</taxon>
        <taxon>Flustrina</taxon>
        <taxon>Buguloidea</taxon>
        <taxon>Bugulidae</taxon>
        <taxon>Bugula</taxon>
    </lineage>
</organism>
<feature type="region of interest" description="Disordered" evidence="1">
    <location>
        <begin position="1"/>
        <end position="26"/>
    </location>
</feature>
<proteinExistence type="predicted"/>
<sequence>MTTATSASRKTTATSADRKATLTSAYKMPTPVSAKVTLDSAKKVASIFSAKRGEASKGVTPTFAIKRSQLDTRSLGSVMLSTGSLNKKSPQSLI</sequence>
<evidence type="ECO:0000256" key="1">
    <source>
        <dbReference type="SAM" id="MobiDB-lite"/>
    </source>
</evidence>
<dbReference type="EMBL" id="VXIV02000212">
    <property type="protein sequence ID" value="KAF6039783.1"/>
    <property type="molecule type" value="Genomic_DNA"/>
</dbReference>
<evidence type="ECO:0000313" key="3">
    <source>
        <dbReference type="Proteomes" id="UP000593567"/>
    </source>
</evidence>
<name>A0A7J7KNS1_BUGNE</name>
<keyword evidence="3" id="KW-1185">Reference proteome</keyword>
<protein>
    <submittedName>
        <fullName evidence="2">Uncharacterized protein</fullName>
    </submittedName>
</protein>
<gene>
    <name evidence="2" type="ORF">EB796_001935</name>
</gene>
<evidence type="ECO:0000313" key="2">
    <source>
        <dbReference type="EMBL" id="KAF6039783.1"/>
    </source>
</evidence>
<comment type="caution">
    <text evidence="2">The sequence shown here is derived from an EMBL/GenBank/DDBJ whole genome shotgun (WGS) entry which is preliminary data.</text>
</comment>
<reference evidence="2" key="1">
    <citation type="submission" date="2020-06" db="EMBL/GenBank/DDBJ databases">
        <title>Draft genome of Bugula neritina, a colonial animal packing powerful symbionts and potential medicines.</title>
        <authorList>
            <person name="Rayko M."/>
        </authorList>
    </citation>
    <scope>NUCLEOTIDE SEQUENCE [LARGE SCALE GENOMIC DNA]</scope>
    <source>
        <strain evidence="2">Kwan_BN1</strain>
    </source>
</reference>